<dbReference type="HAMAP" id="MF_00358">
    <property type="entry name" value="Ribosomal_bS21"/>
    <property type="match status" value="1"/>
</dbReference>
<name>A0A388TFD5_9BACT</name>
<evidence type="ECO:0000313" key="9">
    <source>
        <dbReference type="Proteomes" id="UP000275925"/>
    </source>
</evidence>
<comment type="caution">
    <text evidence="8">The sequence shown here is derived from an EMBL/GenBank/DDBJ whole genome shotgun (WGS) entry which is preliminary data.</text>
</comment>
<evidence type="ECO:0000313" key="8">
    <source>
        <dbReference type="EMBL" id="GBR75349.1"/>
    </source>
</evidence>
<evidence type="ECO:0000256" key="6">
    <source>
        <dbReference type="RuleBase" id="RU000667"/>
    </source>
</evidence>
<dbReference type="GO" id="GO:0003735">
    <property type="term" value="F:structural constituent of ribosome"/>
    <property type="evidence" value="ECO:0007669"/>
    <property type="project" value="InterPro"/>
</dbReference>
<evidence type="ECO:0000256" key="2">
    <source>
        <dbReference type="ARBA" id="ARBA00022980"/>
    </source>
</evidence>
<evidence type="ECO:0000256" key="5">
    <source>
        <dbReference type="HAMAP-Rule" id="MF_00358"/>
    </source>
</evidence>
<dbReference type="PRINTS" id="PR00976">
    <property type="entry name" value="RIBOSOMALS21"/>
</dbReference>
<evidence type="ECO:0000256" key="1">
    <source>
        <dbReference type="ARBA" id="ARBA00006640"/>
    </source>
</evidence>
<dbReference type="GO" id="GO:1990904">
    <property type="term" value="C:ribonucleoprotein complex"/>
    <property type="evidence" value="ECO:0007669"/>
    <property type="project" value="UniProtKB-KW"/>
</dbReference>
<proteinExistence type="inferred from homology"/>
<dbReference type="InterPro" id="IPR001911">
    <property type="entry name" value="Ribosomal_bS21"/>
</dbReference>
<sequence length="65" mass="8360">MAYAEARDNEDIEKVLRRFKRQVKDENILQDLREREVYEKPSELRKKEQRERERQNYRRMRLEEY</sequence>
<dbReference type="NCBIfam" id="TIGR00030">
    <property type="entry name" value="S21p"/>
    <property type="match status" value="1"/>
</dbReference>
<keyword evidence="3 5" id="KW-0687">Ribonucleoprotein</keyword>
<dbReference type="EMBL" id="BGZO01000001">
    <property type="protein sequence ID" value="GBR75349.1"/>
    <property type="molecule type" value="Genomic_DNA"/>
</dbReference>
<evidence type="ECO:0000256" key="4">
    <source>
        <dbReference type="ARBA" id="ARBA00035135"/>
    </source>
</evidence>
<dbReference type="InterPro" id="IPR038380">
    <property type="entry name" value="Ribosomal_bS21_sf"/>
</dbReference>
<protein>
    <recommendedName>
        <fullName evidence="4 5">Small ribosomal subunit protein bS21</fullName>
    </recommendedName>
</protein>
<dbReference type="GO" id="GO:0006412">
    <property type="term" value="P:translation"/>
    <property type="evidence" value="ECO:0007669"/>
    <property type="project" value="UniProtKB-UniRule"/>
</dbReference>
<dbReference type="Pfam" id="PF01165">
    <property type="entry name" value="Ribosomal_S21"/>
    <property type="match status" value="1"/>
</dbReference>
<comment type="similarity">
    <text evidence="1 5 6">Belongs to the bacterial ribosomal protein bS21 family.</text>
</comment>
<reference evidence="8 9" key="1">
    <citation type="journal article" date="2019" name="ISME J.">
        <title>Genome analyses of uncultured TG2/ZB3 bacteria in 'Margulisbacteria' specifically attached to ectosymbiotic spirochetes of protists in the termite gut.</title>
        <authorList>
            <person name="Utami Y.D."/>
            <person name="Kuwahara H."/>
            <person name="Igai K."/>
            <person name="Murakami T."/>
            <person name="Sugaya K."/>
            <person name="Morikawa T."/>
            <person name="Nagura Y."/>
            <person name="Yuki M."/>
            <person name="Deevong P."/>
            <person name="Inoue T."/>
            <person name="Kihara K."/>
            <person name="Lo N."/>
            <person name="Yamada A."/>
            <person name="Ohkuma M."/>
            <person name="Hongoh Y."/>
        </authorList>
    </citation>
    <scope>NUCLEOTIDE SEQUENCE [LARGE SCALE GENOMIC DNA]</scope>
    <source>
        <strain evidence="8">NkOx7-02</strain>
    </source>
</reference>
<evidence type="ECO:0000256" key="7">
    <source>
        <dbReference type="SAM" id="MobiDB-lite"/>
    </source>
</evidence>
<dbReference type="GO" id="GO:0005840">
    <property type="term" value="C:ribosome"/>
    <property type="evidence" value="ECO:0007669"/>
    <property type="project" value="UniProtKB-KW"/>
</dbReference>
<gene>
    <name evidence="5 8" type="primary">rpsU</name>
    <name evidence="8" type="ORF">NO2_0032</name>
</gene>
<dbReference type="Gene3D" id="1.20.5.1150">
    <property type="entry name" value="Ribosomal protein S8"/>
    <property type="match status" value="1"/>
</dbReference>
<keyword evidence="2 5" id="KW-0689">Ribosomal protein</keyword>
<dbReference type="AlphaFoldDB" id="A0A388TFD5"/>
<feature type="region of interest" description="Disordered" evidence="7">
    <location>
        <begin position="40"/>
        <end position="65"/>
    </location>
</feature>
<accession>A0A388TFD5</accession>
<dbReference type="Proteomes" id="UP000275925">
    <property type="component" value="Unassembled WGS sequence"/>
</dbReference>
<evidence type="ECO:0000256" key="3">
    <source>
        <dbReference type="ARBA" id="ARBA00023274"/>
    </source>
</evidence>
<organism evidence="8 9">
    <name type="scientific">Candidatus Termititenax persephonae</name>
    <dbReference type="NCBI Taxonomy" id="2218525"/>
    <lineage>
        <taxon>Bacteria</taxon>
        <taxon>Bacillati</taxon>
        <taxon>Candidatus Margulisiibacteriota</taxon>
        <taxon>Candidatus Termititenacia</taxon>
        <taxon>Candidatus Termititenacales</taxon>
        <taxon>Candidatus Termititenacaceae</taxon>
        <taxon>Candidatus Termititenax</taxon>
    </lineage>
</organism>
<keyword evidence="9" id="KW-1185">Reference proteome</keyword>